<comment type="caution">
    <text evidence="3">The sequence shown here is derived from an EMBL/GenBank/DDBJ whole genome shotgun (WGS) entry which is preliminary data.</text>
</comment>
<dbReference type="SMART" id="SM00014">
    <property type="entry name" value="acidPPc"/>
    <property type="match status" value="1"/>
</dbReference>
<proteinExistence type="predicted"/>
<dbReference type="Proteomes" id="UP001052655">
    <property type="component" value="Unassembled WGS sequence"/>
</dbReference>
<evidence type="ECO:0000259" key="2">
    <source>
        <dbReference type="SMART" id="SM00014"/>
    </source>
</evidence>
<dbReference type="Gene3D" id="1.20.144.10">
    <property type="entry name" value="Phosphatidic acid phosphatase type 2/haloperoxidase"/>
    <property type="match status" value="1"/>
</dbReference>
<dbReference type="InterPro" id="IPR000326">
    <property type="entry name" value="PAP2/HPO"/>
</dbReference>
<organism evidence="3 4">
    <name type="scientific">Streptomyces daghestanicus</name>
    <dbReference type="NCBI Taxonomy" id="66885"/>
    <lineage>
        <taxon>Bacteria</taxon>
        <taxon>Bacillati</taxon>
        <taxon>Actinomycetota</taxon>
        <taxon>Actinomycetes</taxon>
        <taxon>Kitasatosporales</taxon>
        <taxon>Streptomycetaceae</taxon>
        <taxon>Streptomyces</taxon>
    </lineage>
</organism>
<name>A0ABQ3PWG4_9ACTN</name>
<dbReference type="Pfam" id="PF01569">
    <property type="entry name" value="PAP2"/>
    <property type="match status" value="1"/>
</dbReference>
<keyword evidence="4" id="KW-1185">Reference proteome</keyword>
<feature type="region of interest" description="Disordered" evidence="1">
    <location>
        <begin position="1"/>
        <end position="112"/>
    </location>
</feature>
<feature type="compositionally biased region" description="Basic residues" evidence="1">
    <location>
        <begin position="100"/>
        <end position="112"/>
    </location>
</feature>
<evidence type="ECO:0000313" key="3">
    <source>
        <dbReference type="EMBL" id="GHI29350.1"/>
    </source>
</evidence>
<feature type="compositionally biased region" description="Low complexity" evidence="1">
    <location>
        <begin position="78"/>
        <end position="91"/>
    </location>
</feature>
<evidence type="ECO:0000313" key="4">
    <source>
        <dbReference type="Proteomes" id="UP001052655"/>
    </source>
</evidence>
<dbReference type="EMBL" id="BNDX01000002">
    <property type="protein sequence ID" value="GHI29350.1"/>
    <property type="molecule type" value="Genomic_DNA"/>
</dbReference>
<dbReference type="SUPFAM" id="SSF48317">
    <property type="entry name" value="Acid phosphatase/Vanadium-dependent haloperoxidase"/>
    <property type="match status" value="1"/>
</dbReference>
<evidence type="ECO:0000256" key="1">
    <source>
        <dbReference type="SAM" id="MobiDB-lite"/>
    </source>
</evidence>
<gene>
    <name evidence="3" type="ORF">Sdagh_10800</name>
</gene>
<protein>
    <recommendedName>
        <fullName evidence="2">Phosphatidic acid phosphatase type 2/haloperoxidase domain-containing protein</fullName>
    </recommendedName>
</protein>
<dbReference type="InterPro" id="IPR036938">
    <property type="entry name" value="PAP2/HPO_sf"/>
</dbReference>
<reference evidence="3" key="1">
    <citation type="submission" date="2024-05" db="EMBL/GenBank/DDBJ databases">
        <title>Whole genome shotgun sequence of Streptomyces daghestanicus NBRC 12762.</title>
        <authorList>
            <person name="Komaki H."/>
            <person name="Tamura T."/>
        </authorList>
    </citation>
    <scope>NUCLEOTIDE SEQUENCE</scope>
    <source>
        <strain evidence="3">NBRC 12762</strain>
    </source>
</reference>
<feature type="compositionally biased region" description="Low complexity" evidence="1">
    <location>
        <begin position="35"/>
        <end position="48"/>
    </location>
</feature>
<sequence length="251" mass="24916">MTGRGEAGDTDDTHDTTDTDTGTGTGTGTDDSDRGGVPPARPAAAPVRRPLRDLTAVPPDLRAVDGAGVRGGGRDVHAGAGPVAAPAVAGRRPLEDLPRCRRSPRPRRDRPRRAAALGVGALALGSTAADVLGERLVRRPRPDREAARVAGGRRVPMPASAAFPSGHTAAAVAFATAVGAVLPAAAVPLGTLAGAVAYAPVRTGVHYPGDVAAGAVPGTASAAAVPAAGARLPRVRRSGREVTTAAVPGGR</sequence>
<accession>A0ABQ3PWG4</accession>
<feature type="domain" description="Phosphatidic acid phosphatase type 2/haloperoxidase" evidence="2">
    <location>
        <begin position="116"/>
        <end position="226"/>
    </location>
</feature>